<dbReference type="EMBL" id="PCWA01000109">
    <property type="protein sequence ID" value="PIQ88333.1"/>
    <property type="molecule type" value="Genomic_DNA"/>
</dbReference>
<keyword evidence="2 5" id="KW-0805">Transcription regulation</keyword>
<feature type="domain" description="Winged helix-turn-helix transcription repressor HrcA DNA-binding" evidence="8">
    <location>
        <begin position="11"/>
        <end position="75"/>
    </location>
</feature>
<dbReference type="Proteomes" id="UP000229641">
    <property type="component" value="Unassembled WGS sequence"/>
</dbReference>
<keyword evidence="6" id="KW-0175">Coiled coil</keyword>
<keyword evidence="4 5" id="KW-0804">Transcription</keyword>
<gene>
    <name evidence="5" type="primary">hrcA</name>
    <name evidence="9" type="ORF">COV72_08480</name>
</gene>
<dbReference type="Gene3D" id="3.30.450.40">
    <property type="match status" value="1"/>
</dbReference>
<evidence type="ECO:0000313" key="10">
    <source>
        <dbReference type="Proteomes" id="UP000229641"/>
    </source>
</evidence>
<dbReference type="GO" id="GO:0045892">
    <property type="term" value="P:negative regulation of DNA-templated transcription"/>
    <property type="evidence" value="ECO:0007669"/>
    <property type="project" value="UniProtKB-UniRule"/>
</dbReference>
<dbReference type="InterPro" id="IPR002571">
    <property type="entry name" value="HrcA"/>
</dbReference>
<evidence type="ECO:0000256" key="1">
    <source>
        <dbReference type="ARBA" id="ARBA00022491"/>
    </source>
</evidence>
<evidence type="ECO:0000256" key="3">
    <source>
        <dbReference type="ARBA" id="ARBA00023016"/>
    </source>
</evidence>
<evidence type="ECO:0000313" key="9">
    <source>
        <dbReference type="EMBL" id="PIQ88333.1"/>
    </source>
</evidence>
<dbReference type="PANTHER" id="PTHR34824">
    <property type="entry name" value="HEAT-INDUCIBLE TRANSCRIPTION REPRESSOR HRCA"/>
    <property type="match status" value="1"/>
</dbReference>
<sequence length="245" mass="27963">MVKSIDYEKRKNQVLAAAVDFYITNACAVSSELLARDFNCSSATIRNVMSELEEFGFLAHTHTSSGRIPTDKGYRFYVDNLLCEIDMLQAEKEKVLHEYDTSKKELESLLEKTSDILSSLSSCTGIVSFTDSKDRIYYKGMGLILNQPEFKDLRRIKLLVNLLEEKKRLLELINSDLNEKFKLYIGRELPFDDIEGCTLIISEYSVNKRPQGRIAILGPTRMEYAKVIPAIEYISGLLSDLLTEF</sequence>
<comment type="similarity">
    <text evidence="5">Belongs to the HrcA family.</text>
</comment>
<dbReference type="GO" id="GO:0003677">
    <property type="term" value="F:DNA binding"/>
    <property type="evidence" value="ECO:0007669"/>
    <property type="project" value="InterPro"/>
</dbReference>
<name>A0A2H0LV85_9BACT</name>
<evidence type="ECO:0000256" key="6">
    <source>
        <dbReference type="SAM" id="Coils"/>
    </source>
</evidence>
<dbReference type="HAMAP" id="MF_00081">
    <property type="entry name" value="HrcA"/>
    <property type="match status" value="1"/>
</dbReference>
<dbReference type="PANTHER" id="PTHR34824:SF1">
    <property type="entry name" value="HEAT-INDUCIBLE TRANSCRIPTION REPRESSOR HRCA"/>
    <property type="match status" value="1"/>
</dbReference>
<protein>
    <recommendedName>
        <fullName evidence="5">Heat-inducible transcription repressor HrcA</fullName>
    </recommendedName>
</protein>
<dbReference type="Pfam" id="PF03444">
    <property type="entry name" value="WHD_HrcA"/>
    <property type="match status" value="1"/>
</dbReference>
<dbReference type="Pfam" id="PF01628">
    <property type="entry name" value="HrcA"/>
    <property type="match status" value="1"/>
</dbReference>
<dbReference type="Gene3D" id="1.10.10.10">
    <property type="entry name" value="Winged helix-like DNA-binding domain superfamily/Winged helix DNA-binding domain"/>
    <property type="match status" value="1"/>
</dbReference>
<organism evidence="9 10">
    <name type="scientific">Candidatus Ghiorseimicrobium undicola</name>
    <dbReference type="NCBI Taxonomy" id="1974746"/>
    <lineage>
        <taxon>Bacteria</taxon>
        <taxon>Pseudomonadati</taxon>
        <taxon>Candidatus Omnitrophota</taxon>
        <taxon>Candidatus Ghiorseimicrobium</taxon>
    </lineage>
</organism>
<evidence type="ECO:0000256" key="4">
    <source>
        <dbReference type="ARBA" id="ARBA00023163"/>
    </source>
</evidence>
<dbReference type="InterPro" id="IPR005104">
    <property type="entry name" value="WHTH_HrcA_DNA-bd"/>
</dbReference>
<dbReference type="InterPro" id="IPR036388">
    <property type="entry name" value="WH-like_DNA-bd_sf"/>
</dbReference>
<dbReference type="SUPFAM" id="SSF55781">
    <property type="entry name" value="GAF domain-like"/>
    <property type="match status" value="1"/>
</dbReference>
<dbReference type="InterPro" id="IPR036390">
    <property type="entry name" value="WH_DNA-bd_sf"/>
</dbReference>
<evidence type="ECO:0000256" key="2">
    <source>
        <dbReference type="ARBA" id="ARBA00023015"/>
    </source>
</evidence>
<accession>A0A2H0LV85</accession>
<dbReference type="AlphaFoldDB" id="A0A2H0LV85"/>
<dbReference type="InterPro" id="IPR029016">
    <property type="entry name" value="GAF-like_dom_sf"/>
</dbReference>
<comment type="function">
    <text evidence="5">Negative regulator of class I heat shock genes (grpE-dnaK-dnaJ and groELS operons). Prevents heat-shock induction of these operons.</text>
</comment>
<feature type="coiled-coil region" evidence="6">
    <location>
        <begin position="78"/>
        <end position="112"/>
    </location>
</feature>
<evidence type="ECO:0000259" key="8">
    <source>
        <dbReference type="Pfam" id="PF03444"/>
    </source>
</evidence>
<evidence type="ECO:0000259" key="7">
    <source>
        <dbReference type="Pfam" id="PF01628"/>
    </source>
</evidence>
<reference evidence="9 10" key="1">
    <citation type="submission" date="2017-09" db="EMBL/GenBank/DDBJ databases">
        <title>Depth-based differentiation of microbial function through sediment-hosted aquifers and enrichment of novel symbionts in the deep terrestrial subsurface.</title>
        <authorList>
            <person name="Probst A.J."/>
            <person name="Ladd B."/>
            <person name="Jarett J.K."/>
            <person name="Geller-Mcgrath D.E."/>
            <person name="Sieber C.M."/>
            <person name="Emerson J.B."/>
            <person name="Anantharaman K."/>
            <person name="Thomas B.C."/>
            <person name="Malmstrom R."/>
            <person name="Stieglmeier M."/>
            <person name="Klingl A."/>
            <person name="Woyke T."/>
            <person name="Ryan C.M."/>
            <person name="Banfield J.F."/>
        </authorList>
    </citation>
    <scope>NUCLEOTIDE SEQUENCE [LARGE SCALE GENOMIC DNA]</scope>
    <source>
        <strain evidence="9">CG11_big_fil_rev_8_21_14_0_20_42_13</strain>
    </source>
</reference>
<dbReference type="SUPFAM" id="SSF46785">
    <property type="entry name" value="Winged helix' DNA-binding domain"/>
    <property type="match status" value="1"/>
</dbReference>
<keyword evidence="3 5" id="KW-0346">Stress response</keyword>
<keyword evidence="1 5" id="KW-0678">Repressor</keyword>
<evidence type="ECO:0000256" key="5">
    <source>
        <dbReference type="HAMAP-Rule" id="MF_00081"/>
    </source>
</evidence>
<dbReference type="InterPro" id="IPR021153">
    <property type="entry name" value="HrcA_C"/>
</dbReference>
<comment type="caution">
    <text evidence="9">The sequence shown here is derived from an EMBL/GenBank/DDBJ whole genome shotgun (WGS) entry which is preliminary data.</text>
</comment>
<feature type="domain" description="Heat-inducible transcription repressor HrcA C-terminal" evidence="7">
    <location>
        <begin position="132"/>
        <end position="228"/>
    </location>
</feature>
<proteinExistence type="inferred from homology"/>